<name>A0A0F9CPD8_9ZZZZ</name>
<dbReference type="NCBIfam" id="NF033539">
    <property type="entry name" value="transpos_IS1380"/>
    <property type="match status" value="1"/>
</dbReference>
<organism evidence="2">
    <name type="scientific">marine sediment metagenome</name>
    <dbReference type="NCBI Taxonomy" id="412755"/>
    <lineage>
        <taxon>unclassified sequences</taxon>
        <taxon>metagenomes</taxon>
        <taxon>ecological metagenomes</taxon>
    </lineage>
</organism>
<reference evidence="2" key="1">
    <citation type="journal article" date="2015" name="Nature">
        <title>Complex archaea that bridge the gap between prokaryotes and eukaryotes.</title>
        <authorList>
            <person name="Spang A."/>
            <person name="Saw J.H."/>
            <person name="Jorgensen S.L."/>
            <person name="Zaremba-Niedzwiedzka K."/>
            <person name="Martijn J."/>
            <person name="Lind A.E."/>
            <person name="van Eijk R."/>
            <person name="Schleper C."/>
            <person name="Guy L."/>
            <person name="Ettema T.J."/>
        </authorList>
    </citation>
    <scope>NUCLEOTIDE SEQUENCE</scope>
</reference>
<sequence length="414" mass="46808">MTQCSKDAIEFKTLGKRSVVADFNGGTITSDAGALLLDKTEEAIDLLGRAAECFVDHRDPDLTEHTVEQLIRQRVFALALGYEDLNDHDELSRDPLLAAVVGKFEPTGQARRSRLDRDRPLAGKSTLNRLELTGENADAASRYKKIVLDFEAMRSLFVSIFLEAHDESPEQIVIDLNATDDPLHGRQEGRFFHGYYKHYCYLPLYAFCGEHLLAAELRPSKIDASAGTVELLERIVAQVRRSWPEVRIIIRADSGFAREAIMTWCEANGVDYVFGLAKNSRLAAEIAEELGVAEAEWERTGQASRVFKDFGYRTRSSWSRERRVVGKAEHLEKGSNPRFVVTSLASEVYDARALYEELYCARGEMENRIKEQQLCLFADRTSTRWMRSNQIRLWLSSLGYVLVSALRRLALSGT</sequence>
<feature type="non-terminal residue" evidence="2">
    <location>
        <position position="414"/>
    </location>
</feature>
<dbReference type="InterPro" id="IPR047960">
    <property type="entry name" value="Transpos_IS1380"/>
</dbReference>
<feature type="domain" description="Transposase DDE" evidence="1">
    <location>
        <begin position="12"/>
        <end position="413"/>
    </location>
</feature>
<protein>
    <recommendedName>
        <fullName evidence="1">Transposase DDE domain-containing protein</fullName>
    </recommendedName>
</protein>
<dbReference type="EMBL" id="LAZR01045601">
    <property type="protein sequence ID" value="KKK98476.1"/>
    <property type="molecule type" value="Genomic_DNA"/>
</dbReference>
<evidence type="ECO:0000259" key="1">
    <source>
        <dbReference type="Pfam" id="PF13701"/>
    </source>
</evidence>
<dbReference type="InterPro" id="IPR025668">
    <property type="entry name" value="Tnp_DDE_dom"/>
</dbReference>
<proteinExistence type="predicted"/>
<dbReference type="AlphaFoldDB" id="A0A0F9CPD8"/>
<dbReference type="Pfam" id="PF13701">
    <property type="entry name" value="DDE_Tnp_1_4"/>
    <property type="match status" value="1"/>
</dbReference>
<accession>A0A0F9CPD8</accession>
<comment type="caution">
    <text evidence="2">The sequence shown here is derived from an EMBL/GenBank/DDBJ whole genome shotgun (WGS) entry which is preliminary data.</text>
</comment>
<evidence type="ECO:0000313" key="2">
    <source>
        <dbReference type="EMBL" id="KKK98476.1"/>
    </source>
</evidence>
<gene>
    <name evidence="2" type="ORF">LCGC14_2642370</name>
</gene>